<sequence>MLSFSQKLYLGFSTVIALLALVGGTAYFALNNASIGFNEYRSLARASNAVGEIQANMLMTRTKEKDFILTGNPQDKEAFDDYFKRTQQFIDEATSDVTTPQDLKMIRDLKASLDGYISGFDNVVTLKKQRTELVENTLNIKGPEIEKNLTGLLLSVKNEGDTQAAYNIALSIRSLLLARLYVVKFLESNDQSSADKVNSEFKDLITQLTSLNKELKNPSDKTQLNKIIQDIAFYKDTFNRVVAVISDRNTIISDKLNPVGSIVTKATQELNLSIKNTQDQLGPNLVESNTLAVYFIEAIVAVAIILGITVAFFITRATTNQLGGDPALVTRVVRSVAEGDLELELQNNNEKEASLYAAIRNMVESLKEKAVLAQKIADGDLSANVMLASDKDSLGKALQGMVKNLNTILMEIQNAGDQIAAGSSQVSTFSHSLAEGANQQKDNLQTISAALEQLSVQTSENAEYAKKANLLAGQAQQAVTQGQSHMKEMVMAMKEINEAGESIAGFIKTIDEIAEQTNLLALNAAIEAARAGEQGRGFAVVADEVRGLASRSTSAAAETAKLIQLSSSKTENGVTIAENTDKSLQAVFDGITETSSIVAKIATASEEQALAVNEVTQSMTSIGDVVELNASGSVEGAAAAEELSSQSAAMKQTMERFTLARA</sequence>
<dbReference type="RefSeq" id="WP_067020343.1">
    <property type="nucleotide sequence ID" value="NZ_FLOB01000017.1"/>
</dbReference>
<gene>
    <name evidence="8" type="primary">tsr_2</name>
    <name evidence="8" type="ORF">MSP8886_04086</name>
</gene>
<dbReference type="Gene3D" id="6.10.340.10">
    <property type="match status" value="1"/>
</dbReference>
<keyword evidence="5" id="KW-0812">Transmembrane</keyword>
<dbReference type="InterPro" id="IPR032255">
    <property type="entry name" value="HBM"/>
</dbReference>
<dbReference type="SMART" id="SM01358">
    <property type="entry name" value="HBM"/>
    <property type="match status" value="1"/>
</dbReference>
<proteinExistence type="inferred from homology"/>
<dbReference type="GO" id="GO:0007165">
    <property type="term" value="P:signal transduction"/>
    <property type="evidence" value="ECO:0007669"/>
    <property type="project" value="UniProtKB-KW"/>
</dbReference>
<dbReference type="GO" id="GO:0004888">
    <property type="term" value="F:transmembrane signaling receptor activity"/>
    <property type="evidence" value="ECO:0007669"/>
    <property type="project" value="InterPro"/>
</dbReference>
<dbReference type="AlphaFoldDB" id="A0A1A8TSS8"/>
<feature type="domain" description="HBM" evidence="7">
    <location>
        <begin position="42"/>
        <end position="282"/>
    </location>
</feature>
<dbReference type="PROSITE" id="PS51753">
    <property type="entry name" value="HBM"/>
    <property type="match status" value="1"/>
</dbReference>
<dbReference type="EMBL" id="FLOB01000017">
    <property type="protein sequence ID" value="SBS37365.1"/>
    <property type="molecule type" value="Genomic_DNA"/>
</dbReference>
<dbReference type="InterPro" id="IPR051310">
    <property type="entry name" value="MCP_chemotaxis"/>
</dbReference>
<evidence type="ECO:0000259" key="6">
    <source>
        <dbReference type="PROSITE" id="PS50111"/>
    </source>
</evidence>
<accession>A0A1A8TSS8</accession>
<organism evidence="8 9">
    <name type="scientific">Marinomonas spartinae</name>
    <dbReference type="NCBI Taxonomy" id="1792290"/>
    <lineage>
        <taxon>Bacteria</taxon>
        <taxon>Pseudomonadati</taxon>
        <taxon>Pseudomonadota</taxon>
        <taxon>Gammaproteobacteria</taxon>
        <taxon>Oceanospirillales</taxon>
        <taxon>Oceanospirillaceae</taxon>
        <taxon>Marinomonas</taxon>
    </lineage>
</organism>
<dbReference type="Pfam" id="PF00015">
    <property type="entry name" value="MCPsignal"/>
    <property type="match status" value="1"/>
</dbReference>
<dbReference type="STRING" id="1792290.MSP8886_04086"/>
<dbReference type="GO" id="GO:0005886">
    <property type="term" value="C:plasma membrane"/>
    <property type="evidence" value="ECO:0007669"/>
    <property type="project" value="TreeGrafter"/>
</dbReference>
<dbReference type="InterPro" id="IPR004090">
    <property type="entry name" value="Chemotax_Me-accpt_rcpt"/>
</dbReference>
<keyword evidence="1" id="KW-0145">Chemotaxis</keyword>
<dbReference type="InterPro" id="IPR024478">
    <property type="entry name" value="HlyB_4HB_MCP"/>
</dbReference>
<dbReference type="PANTHER" id="PTHR43531">
    <property type="entry name" value="PROTEIN ICFG"/>
    <property type="match status" value="1"/>
</dbReference>
<dbReference type="InterPro" id="IPR004089">
    <property type="entry name" value="MCPsignal_dom"/>
</dbReference>
<comment type="similarity">
    <text evidence="3">Belongs to the methyl-accepting chemotaxis (MCP) protein family.</text>
</comment>
<protein>
    <submittedName>
        <fullName evidence="8">Methyl-accepting chemotaxis protein I</fullName>
    </submittedName>
</protein>
<evidence type="ECO:0000259" key="7">
    <source>
        <dbReference type="PROSITE" id="PS51753"/>
    </source>
</evidence>
<dbReference type="PRINTS" id="PR00260">
    <property type="entry name" value="CHEMTRNSDUCR"/>
</dbReference>
<keyword evidence="5" id="KW-1133">Transmembrane helix</keyword>
<dbReference type="Pfam" id="PF12729">
    <property type="entry name" value="4HB_MCP_1"/>
    <property type="match status" value="1"/>
</dbReference>
<dbReference type="Proteomes" id="UP000092544">
    <property type="component" value="Unassembled WGS sequence"/>
</dbReference>
<evidence type="ECO:0000256" key="1">
    <source>
        <dbReference type="ARBA" id="ARBA00022500"/>
    </source>
</evidence>
<dbReference type="SUPFAM" id="SSF58104">
    <property type="entry name" value="Methyl-accepting chemotaxis protein (MCP) signaling domain"/>
    <property type="match status" value="1"/>
</dbReference>
<keyword evidence="9" id="KW-1185">Reference proteome</keyword>
<evidence type="ECO:0000256" key="2">
    <source>
        <dbReference type="ARBA" id="ARBA00023224"/>
    </source>
</evidence>
<evidence type="ECO:0000256" key="5">
    <source>
        <dbReference type="SAM" id="Phobius"/>
    </source>
</evidence>
<feature type="domain" description="Methyl-accepting transducer" evidence="6">
    <location>
        <begin position="415"/>
        <end position="644"/>
    </location>
</feature>
<dbReference type="GO" id="GO:0006935">
    <property type="term" value="P:chemotaxis"/>
    <property type="evidence" value="ECO:0007669"/>
    <property type="project" value="UniProtKB-KW"/>
</dbReference>
<dbReference type="PANTHER" id="PTHR43531:SF11">
    <property type="entry name" value="METHYL-ACCEPTING CHEMOTAXIS PROTEIN 3"/>
    <property type="match status" value="1"/>
</dbReference>
<name>A0A1A8TSS8_9GAMM</name>
<keyword evidence="5" id="KW-0472">Membrane</keyword>
<dbReference type="Gene3D" id="1.10.287.950">
    <property type="entry name" value="Methyl-accepting chemotaxis protein"/>
    <property type="match status" value="1"/>
</dbReference>
<evidence type="ECO:0000313" key="9">
    <source>
        <dbReference type="Proteomes" id="UP000092544"/>
    </source>
</evidence>
<evidence type="ECO:0000256" key="3">
    <source>
        <dbReference type="ARBA" id="ARBA00029447"/>
    </source>
</evidence>
<dbReference type="SMART" id="SM00283">
    <property type="entry name" value="MA"/>
    <property type="match status" value="1"/>
</dbReference>
<feature type="transmembrane region" description="Helical" evidence="5">
    <location>
        <begin position="291"/>
        <end position="314"/>
    </location>
</feature>
<evidence type="ECO:0000256" key="4">
    <source>
        <dbReference type="PROSITE-ProRule" id="PRU00284"/>
    </source>
</evidence>
<evidence type="ECO:0000313" key="8">
    <source>
        <dbReference type="EMBL" id="SBS37365.1"/>
    </source>
</evidence>
<dbReference type="Gene3D" id="1.20.1440.210">
    <property type="match status" value="1"/>
</dbReference>
<keyword evidence="2 4" id="KW-0807">Transducer</keyword>
<dbReference type="PROSITE" id="PS50111">
    <property type="entry name" value="CHEMOTAXIS_TRANSDUC_2"/>
    <property type="match status" value="1"/>
</dbReference>
<reference evidence="8 9" key="1">
    <citation type="submission" date="2016-06" db="EMBL/GenBank/DDBJ databases">
        <authorList>
            <person name="Kjaerup R.B."/>
            <person name="Dalgaard T.S."/>
            <person name="Juul-Madsen H.R."/>
        </authorList>
    </citation>
    <scope>NUCLEOTIDE SEQUENCE [LARGE SCALE GENOMIC DNA]</scope>
    <source>
        <strain evidence="8 9">CECT 8886</strain>
    </source>
</reference>